<gene>
    <name evidence="1" type="ORF">SAMN04490355_102249</name>
</gene>
<sequence length="40" mass="4633">MKLSYIPDSLGYMYFEEMLDMVQSLGVQALEIPTGQRQHI</sequence>
<dbReference type="EMBL" id="FOTS01000022">
    <property type="protein sequence ID" value="SFL86198.1"/>
    <property type="molecule type" value="Genomic_DNA"/>
</dbReference>
<dbReference type="RefSeq" id="WP_281246796.1">
    <property type="nucleotide sequence ID" value="NZ_FOTS01000022.1"/>
</dbReference>
<dbReference type="STRING" id="1123291.SAMN04490355_102249"/>
<accession>A0A1I4L590</accession>
<proteinExistence type="predicted"/>
<dbReference type="Proteomes" id="UP000199520">
    <property type="component" value="Unassembled WGS sequence"/>
</dbReference>
<organism evidence="1 2">
    <name type="scientific">Pelosinus propionicus DSM 13327</name>
    <dbReference type="NCBI Taxonomy" id="1123291"/>
    <lineage>
        <taxon>Bacteria</taxon>
        <taxon>Bacillati</taxon>
        <taxon>Bacillota</taxon>
        <taxon>Negativicutes</taxon>
        <taxon>Selenomonadales</taxon>
        <taxon>Sporomusaceae</taxon>
        <taxon>Pelosinus</taxon>
    </lineage>
</organism>
<name>A0A1I4L590_9FIRM</name>
<keyword evidence="2" id="KW-1185">Reference proteome</keyword>
<protein>
    <submittedName>
        <fullName evidence="1">Uncharacterized protein</fullName>
    </submittedName>
</protein>
<dbReference type="AlphaFoldDB" id="A0A1I4L590"/>
<reference evidence="2" key="1">
    <citation type="submission" date="2016-10" db="EMBL/GenBank/DDBJ databases">
        <authorList>
            <person name="Varghese N."/>
            <person name="Submissions S."/>
        </authorList>
    </citation>
    <scope>NUCLEOTIDE SEQUENCE [LARGE SCALE GENOMIC DNA]</scope>
    <source>
        <strain evidence="2">DSM 13327</strain>
    </source>
</reference>
<evidence type="ECO:0000313" key="2">
    <source>
        <dbReference type="Proteomes" id="UP000199520"/>
    </source>
</evidence>
<evidence type="ECO:0000313" key="1">
    <source>
        <dbReference type="EMBL" id="SFL86198.1"/>
    </source>
</evidence>